<dbReference type="Pfam" id="PF00375">
    <property type="entry name" value="SDF"/>
    <property type="match status" value="1"/>
</dbReference>
<dbReference type="InterPro" id="IPR001991">
    <property type="entry name" value="Na-dicarboxylate_symporter"/>
</dbReference>
<evidence type="ECO:0000256" key="8">
    <source>
        <dbReference type="SAM" id="Phobius"/>
    </source>
</evidence>
<feature type="transmembrane region" description="Helical" evidence="8">
    <location>
        <begin position="213"/>
        <end position="236"/>
    </location>
</feature>
<keyword evidence="2" id="KW-0813">Transport</keyword>
<gene>
    <name evidence="9" type="primary">gltP</name>
    <name evidence="9" type="ordered locus">OTBS_0443</name>
</gene>
<evidence type="ECO:0000256" key="2">
    <source>
        <dbReference type="ARBA" id="ARBA00022448"/>
    </source>
</evidence>
<evidence type="ECO:0000313" key="9">
    <source>
        <dbReference type="EMBL" id="CAM79509.1"/>
    </source>
</evidence>
<keyword evidence="6 8" id="KW-1133">Transmembrane helix</keyword>
<dbReference type="KEGG" id="ots:OTBS_0443"/>
<feature type="transmembrane region" description="Helical" evidence="8">
    <location>
        <begin position="297"/>
        <end position="316"/>
    </location>
</feature>
<dbReference type="SUPFAM" id="SSF118215">
    <property type="entry name" value="Proton glutamate symport protein"/>
    <property type="match status" value="1"/>
</dbReference>
<dbReference type="GO" id="GO:0015293">
    <property type="term" value="F:symporter activity"/>
    <property type="evidence" value="ECO:0007669"/>
    <property type="project" value="UniProtKB-KW"/>
</dbReference>
<name>A5CCR7_ORITB</name>
<proteinExistence type="predicted"/>
<accession>A5CCR7</accession>
<dbReference type="GO" id="GO:0046942">
    <property type="term" value="P:carboxylic acid transport"/>
    <property type="evidence" value="ECO:0007669"/>
    <property type="project" value="UniProtKB-ARBA"/>
</dbReference>
<dbReference type="HOGENOM" id="CLU_019375_7_1_5"/>
<evidence type="ECO:0000256" key="4">
    <source>
        <dbReference type="ARBA" id="ARBA00022692"/>
    </source>
</evidence>
<evidence type="ECO:0000256" key="6">
    <source>
        <dbReference type="ARBA" id="ARBA00022989"/>
    </source>
</evidence>
<keyword evidence="7 8" id="KW-0472">Membrane</keyword>
<evidence type="ECO:0000313" key="10">
    <source>
        <dbReference type="Proteomes" id="UP000001565"/>
    </source>
</evidence>
<comment type="subcellular location">
    <subcellularLocation>
        <location evidence="1">Cell membrane</location>
        <topology evidence="1">Multi-pass membrane protein</topology>
    </subcellularLocation>
</comment>
<dbReference type="InterPro" id="IPR036458">
    <property type="entry name" value="Na:dicarbo_symporter_sf"/>
</dbReference>
<dbReference type="PANTHER" id="PTHR42865">
    <property type="entry name" value="PROTON/GLUTAMATE-ASPARTATE SYMPORTER"/>
    <property type="match status" value="1"/>
</dbReference>
<keyword evidence="3" id="KW-1003">Cell membrane</keyword>
<feature type="transmembrane region" description="Helical" evidence="8">
    <location>
        <begin position="75"/>
        <end position="97"/>
    </location>
</feature>
<dbReference type="EMBL" id="AM494475">
    <property type="protein sequence ID" value="CAM79509.1"/>
    <property type="molecule type" value="Genomic_DNA"/>
</dbReference>
<evidence type="ECO:0000256" key="1">
    <source>
        <dbReference type="ARBA" id="ARBA00004651"/>
    </source>
</evidence>
<dbReference type="Gene3D" id="1.10.3860.10">
    <property type="entry name" value="Sodium:dicarboxylate symporter"/>
    <property type="match status" value="1"/>
</dbReference>
<dbReference type="PROSITE" id="PS00713">
    <property type="entry name" value="NA_DICARBOXYL_SYMP_1"/>
    <property type="match status" value="1"/>
</dbReference>
<evidence type="ECO:0000256" key="5">
    <source>
        <dbReference type="ARBA" id="ARBA00022847"/>
    </source>
</evidence>
<keyword evidence="5" id="KW-0769">Symport</keyword>
<dbReference type="GO" id="GO:0005886">
    <property type="term" value="C:plasma membrane"/>
    <property type="evidence" value="ECO:0007669"/>
    <property type="project" value="UniProtKB-SubCell"/>
</dbReference>
<evidence type="ECO:0000256" key="3">
    <source>
        <dbReference type="ARBA" id="ARBA00022475"/>
    </source>
</evidence>
<evidence type="ECO:0000256" key="7">
    <source>
        <dbReference type="ARBA" id="ARBA00023136"/>
    </source>
</evidence>
<protein>
    <submittedName>
        <fullName evidence="9">Putative proton/glutamate symporter</fullName>
    </submittedName>
</protein>
<sequence length="403" mass="43664">MSCFMMLWQKVILGLILGVITGIAFPEYVDYIKPIGDIFLRLIKMIIAPLIFFSLVSGIVSVNNSDSLGRLGIKATIAFTLTTLFAVLFGIGIAIILKPGVGITIDLPVNHTNVERTKFDVVSFLINIVPDNALGAIVYSNILQVVFLAIFTGITLNKMSNSSTLRQLFSIISKMIMKMISLIILLAPYGAFALTAWVVGNHGIGILFGLSKLMFAIVLAMIMQYLIFGVLIMVFCRISPLPFYRKSIEYQILALSTSSSKASLVTTMDVCKNKLGVSSATTNFILPLGASINMDGFAINLALTTIFFAQVFGVTLQLHDYFVIILMVTIGTIGGAGIPGASLIMLPMVLSAINLPIEGVAILVGIDRILDMLRTVINITGDATITLIIDQSEGTFDEETYYS</sequence>
<feature type="transmembrane region" description="Helical" evidence="8">
    <location>
        <begin position="322"/>
        <end position="346"/>
    </location>
</feature>
<keyword evidence="4 8" id="KW-0812">Transmembrane</keyword>
<dbReference type="PRINTS" id="PR00173">
    <property type="entry name" value="EDTRNSPORT"/>
</dbReference>
<feature type="transmembrane region" description="Helical" evidence="8">
    <location>
        <begin position="42"/>
        <end position="63"/>
    </location>
</feature>
<dbReference type="InterPro" id="IPR018107">
    <property type="entry name" value="Na-dicarboxylate_symporter_CS"/>
</dbReference>
<reference evidence="9 10" key="1">
    <citation type="journal article" date="2007" name="Proc. Natl. Acad. Sci. U.S.A.">
        <title>The Orientia tsutsugamushi genome reveals massive proliferation of conjugative type IV secretion system and host-cell interaction genes.</title>
        <authorList>
            <person name="Cho N.-H."/>
            <person name="Kim H.-R."/>
            <person name="Lee J.-H."/>
            <person name="Kim S.-Y."/>
            <person name="Kim J."/>
            <person name="Cha S."/>
            <person name="Kim S.-Y."/>
            <person name="Darby A.C."/>
            <person name="Fuxelius H.-H."/>
            <person name="Yin J."/>
            <person name="Kim J.H."/>
            <person name="Kim J."/>
            <person name="Lee S.J."/>
            <person name="Koh Y.-S."/>
            <person name="Jang W.-J."/>
            <person name="Park K.-H."/>
            <person name="Andersson S.G.E."/>
            <person name="Choi M.-S."/>
            <person name="Kim I.-S."/>
        </authorList>
    </citation>
    <scope>NUCLEOTIDE SEQUENCE [LARGE SCALE GENOMIC DNA]</scope>
    <source>
        <strain evidence="9 10">Boryong</strain>
    </source>
</reference>
<feature type="transmembrane region" description="Helical" evidence="8">
    <location>
        <begin position="176"/>
        <end position="198"/>
    </location>
</feature>
<dbReference type="PANTHER" id="PTHR42865:SF7">
    <property type="entry name" value="PROTON_GLUTAMATE-ASPARTATE SYMPORTER"/>
    <property type="match status" value="1"/>
</dbReference>
<feature type="transmembrane region" description="Helical" evidence="8">
    <location>
        <begin position="133"/>
        <end position="156"/>
    </location>
</feature>
<organism evidence="9 10">
    <name type="scientific">Orientia tsutsugamushi (strain Boryong)</name>
    <name type="common">Rickettsia tsutsugamushi</name>
    <dbReference type="NCBI Taxonomy" id="357244"/>
    <lineage>
        <taxon>Bacteria</taxon>
        <taxon>Pseudomonadati</taxon>
        <taxon>Pseudomonadota</taxon>
        <taxon>Alphaproteobacteria</taxon>
        <taxon>Rickettsiales</taxon>
        <taxon>Rickettsiaceae</taxon>
        <taxon>Rickettsieae</taxon>
        <taxon>Orientia</taxon>
    </lineage>
</organism>
<dbReference type="AlphaFoldDB" id="A5CCR7"/>
<dbReference type="Proteomes" id="UP000001565">
    <property type="component" value="Chromosome"/>
</dbReference>
<dbReference type="eggNOG" id="COG1301">
    <property type="taxonomic scope" value="Bacteria"/>
</dbReference>